<dbReference type="OrthoDB" id="3877003at2759"/>
<dbReference type="EMBL" id="ML992513">
    <property type="protein sequence ID" value="KAF2220090.1"/>
    <property type="molecule type" value="Genomic_DNA"/>
</dbReference>
<dbReference type="AlphaFoldDB" id="A0A6A6G3R8"/>
<keyword evidence="2" id="KW-1185">Reference proteome</keyword>
<name>A0A6A6G3R8_9PEZI</name>
<gene>
    <name evidence="1" type="ORF">BDZ85DRAFT_267172</name>
</gene>
<accession>A0A6A6G3R8</accession>
<organism evidence="1 2">
    <name type="scientific">Elsinoe ampelina</name>
    <dbReference type="NCBI Taxonomy" id="302913"/>
    <lineage>
        <taxon>Eukaryota</taxon>
        <taxon>Fungi</taxon>
        <taxon>Dikarya</taxon>
        <taxon>Ascomycota</taxon>
        <taxon>Pezizomycotina</taxon>
        <taxon>Dothideomycetes</taxon>
        <taxon>Dothideomycetidae</taxon>
        <taxon>Myriangiales</taxon>
        <taxon>Elsinoaceae</taxon>
        <taxon>Elsinoe</taxon>
    </lineage>
</organism>
<protein>
    <submittedName>
        <fullName evidence="1">Uncharacterized protein</fullName>
    </submittedName>
</protein>
<dbReference type="Proteomes" id="UP000799538">
    <property type="component" value="Unassembled WGS sequence"/>
</dbReference>
<sequence>MGNSQADSAFVRMLPPEIRHMIYLELWRMTGLRQHIIWHGPEDSAHFCRWPCSTQYQRNDPVQEELEQIRQELGIPLGERIFGDKHPRLTPLCRRMQSPWLNHGNCGEDVFTKYGEKAIVGMTSFTSCWKPDQPAHLRELVTAAYMPMLLCCKLM</sequence>
<evidence type="ECO:0000313" key="2">
    <source>
        <dbReference type="Proteomes" id="UP000799538"/>
    </source>
</evidence>
<reference evidence="2" key="1">
    <citation type="journal article" date="2020" name="Stud. Mycol.">
        <title>101 Dothideomycetes genomes: A test case for predicting lifestyles and emergence of pathogens.</title>
        <authorList>
            <person name="Haridas S."/>
            <person name="Albert R."/>
            <person name="Binder M."/>
            <person name="Bloem J."/>
            <person name="LaButti K."/>
            <person name="Salamov A."/>
            <person name="Andreopoulos B."/>
            <person name="Baker S."/>
            <person name="Barry K."/>
            <person name="Bills G."/>
            <person name="Bluhm B."/>
            <person name="Cannon C."/>
            <person name="Castanera R."/>
            <person name="Culley D."/>
            <person name="Daum C."/>
            <person name="Ezra D."/>
            <person name="Gonzalez J."/>
            <person name="Henrissat B."/>
            <person name="Kuo A."/>
            <person name="Liang C."/>
            <person name="Lipzen A."/>
            <person name="Lutzoni F."/>
            <person name="Magnuson J."/>
            <person name="Mondo S."/>
            <person name="Nolan M."/>
            <person name="Ohm R."/>
            <person name="Pangilinan J."/>
            <person name="Park H.-J."/>
            <person name="Ramirez L."/>
            <person name="Alfaro M."/>
            <person name="Sun H."/>
            <person name="Tritt A."/>
            <person name="Yoshinaga Y."/>
            <person name="Zwiers L.-H."/>
            <person name="Turgeon B."/>
            <person name="Goodwin S."/>
            <person name="Spatafora J."/>
            <person name="Crous P."/>
            <person name="Grigoriev I."/>
        </authorList>
    </citation>
    <scope>NUCLEOTIDE SEQUENCE [LARGE SCALE GENOMIC DNA]</scope>
    <source>
        <strain evidence="2">CECT 20119</strain>
    </source>
</reference>
<evidence type="ECO:0000313" key="1">
    <source>
        <dbReference type="EMBL" id="KAF2220090.1"/>
    </source>
</evidence>
<proteinExistence type="predicted"/>